<protein>
    <submittedName>
        <fullName evidence="1">Uncharacterized protein</fullName>
    </submittedName>
</protein>
<dbReference type="eggNOG" id="ENOG5032TJY">
    <property type="taxonomic scope" value="Bacteria"/>
</dbReference>
<reference evidence="1 2" key="1">
    <citation type="submission" date="2014-07" db="EMBL/GenBank/DDBJ databases">
        <authorList>
            <person name="McCorrison J."/>
            <person name="Sanka R."/>
            <person name="Torralba M."/>
            <person name="Gillis M."/>
            <person name="Haft D.H."/>
            <person name="Methe B."/>
            <person name="Sutton G."/>
            <person name="Nelson K.E."/>
        </authorList>
    </citation>
    <scope>NUCLEOTIDE SEQUENCE [LARGE SCALE GENOMIC DNA]</scope>
    <source>
        <strain evidence="1 2">DNF00314</strain>
    </source>
</reference>
<comment type="caution">
    <text evidence="1">The sequence shown here is derived from an EMBL/GenBank/DDBJ whole genome shotgun (WGS) entry which is preliminary data.</text>
</comment>
<dbReference type="AlphaFoldDB" id="A0A096CSF8"/>
<proteinExistence type="predicted"/>
<organism evidence="1 2">
    <name type="scientific">Veillonella montpellierensis DNF00314</name>
    <dbReference type="NCBI Taxonomy" id="1401067"/>
    <lineage>
        <taxon>Bacteria</taxon>
        <taxon>Bacillati</taxon>
        <taxon>Bacillota</taxon>
        <taxon>Negativicutes</taxon>
        <taxon>Veillonellales</taxon>
        <taxon>Veillonellaceae</taxon>
        <taxon>Veillonella</taxon>
    </lineage>
</organism>
<sequence length="217" mass="25546">MDKIIEECAKLDYAWLPSTVGDFSLTIDTCIDGDFYRLFHYQNQAGWRWEALYDKEVEDYTVHIVMPLFSFVDINFIKTKISEFWHILQERMVQEMEGLFISPENRFTYQYRKKGLVNWDFSKYLPSSVGPFTCDITPSNAIKMINGSYIIAEYKDSTNKNGLLLFYNVFRDEFFAELRHHNYPEINHDLDADSIAALEVALDTSLITVLRELENRL</sequence>
<accession>A0A096CSF8</accession>
<evidence type="ECO:0000313" key="2">
    <source>
        <dbReference type="Proteomes" id="UP000029628"/>
    </source>
</evidence>
<name>A0A096CSF8_9FIRM</name>
<dbReference type="Proteomes" id="UP000029628">
    <property type="component" value="Unassembled WGS sequence"/>
</dbReference>
<gene>
    <name evidence="1" type="ORF">HMPREF0872_01285</name>
</gene>
<dbReference type="RefSeq" id="WP_028256951.1">
    <property type="nucleotide sequence ID" value="NZ_JRNT01000005.1"/>
</dbReference>
<keyword evidence="2" id="KW-1185">Reference proteome</keyword>
<dbReference type="EMBL" id="JRNT01000005">
    <property type="protein sequence ID" value="KGF48254.1"/>
    <property type="molecule type" value="Genomic_DNA"/>
</dbReference>
<evidence type="ECO:0000313" key="1">
    <source>
        <dbReference type="EMBL" id="KGF48254.1"/>
    </source>
</evidence>